<sequence>MGRLSVQGLLSSAMAFWIVVSKVPFKLSTLPLLCEWYGALKACSSTGEVIQKVIKELGVGVPWSLSVVSDTLYLYTTSDISSWWWHL</sequence>
<dbReference type="AlphaFoldDB" id="A0A8J6E8V1"/>
<gene>
    <name evidence="2" type="ORF">GDO78_020235</name>
</gene>
<keyword evidence="3" id="KW-1185">Reference proteome</keyword>
<protein>
    <recommendedName>
        <fullName evidence="4">Secreted protein</fullName>
    </recommendedName>
</protein>
<accession>A0A8J6E8V1</accession>
<evidence type="ECO:0000256" key="1">
    <source>
        <dbReference type="SAM" id="SignalP"/>
    </source>
</evidence>
<proteinExistence type="predicted"/>
<reference evidence="2" key="1">
    <citation type="thesis" date="2020" institute="ProQuest LLC" country="789 East Eisenhower Parkway, Ann Arbor, MI, USA">
        <title>Comparative Genomics and Chromosome Evolution.</title>
        <authorList>
            <person name="Mudd A.B."/>
        </authorList>
    </citation>
    <scope>NUCLEOTIDE SEQUENCE</scope>
    <source>
        <strain evidence="2">HN-11 Male</strain>
        <tissue evidence="2">Kidney and liver</tissue>
    </source>
</reference>
<name>A0A8J6E8V1_ELECQ</name>
<organism evidence="2 3">
    <name type="scientific">Eleutherodactylus coqui</name>
    <name type="common">Puerto Rican coqui</name>
    <dbReference type="NCBI Taxonomy" id="57060"/>
    <lineage>
        <taxon>Eukaryota</taxon>
        <taxon>Metazoa</taxon>
        <taxon>Chordata</taxon>
        <taxon>Craniata</taxon>
        <taxon>Vertebrata</taxon>
        <taxon>Euteleostomi</taxon>
        <taxon>Amphibia</taxon>
        <taxon>Batrachia</taxon>
        <taxon>Anura</taxon>
        <taxon>Neobatrachia</taxon>
        <taxon>Hyloidea</taxon>
        <taxon>Eleutherodactylidae</taxon>
        <taxon>Eleutherodactylinae</taxon>
        <taxon>Eleutherodactylus</taxon>
        <taxon>Eleutherodactylus</taxon>
    </lineage>
</organism>
<feature type="chain" id="PRO_5035303426" description="Secreted protein" evidence="1">
    <location>
        <begin position="22"/>
        <end position="87"/>
    </location>
</feature>
<feature type="signal peptide" evidence="1">
    <location>
        <begin position="1"/>
        <end position="21"/>
    </location>
</feature>
<keyword evidence="1" id="KW-0732">Signal</keyword>
<dbReference type="EMBL" id="WNTK01004779">
    <property type="protein sequence ID" value="KAG9464262.1"/>
    <property type="molecule type" value="Genomic_DNA"/>
</dbReference>
<comment type="caution">
    <text evidence="2">The sequence shown here is derived from an EMBL/GenBank/DDBJ whole genome shotgun (WGS) entry which is preliminary data.</text>
</comment>
<evidence type="ECO:0000313" key="3">
    <source>
        <dbReference type="Proteomes" id="UP000770717"/>
    </source>
</evidence>
<evidence type="ECO:0008006" key="4">
    <source>
        <dbReference type="Google" id="ProtNLM"/>
    </source>
</evidence>
<evidence type="ECO:0000313" key="2">
    <source>
        <dbReference type="EMBL" id="KAG9464262.1"/>
    </source>
</evidence>
<dbReference type="Proteomes" id="UP000770717">
    <property type="component" value="Unassembled WGS sequence"/>
</dbReference>